<accession>A0A1I7F3A9</accession>
<gene>
    <name evidence="3" type="ORF">SAMN05216480_101586</name>
</gene>
<evidence type="ECO:0000259" key="2">
    <source>
        <dbReference type="Pfam" id="PF14371"/>
    </source>
</evidence>
<dbReference type="Pfam" id="PF14371">
    <property type="entry name" value="DUF4412"/>
    <property type="match status" value="1"/>
</dbReference>
<name>A0A1I7F3A9_9FLAO</name>
<feature type="chain" id="PRO_5011482500" evidence="1">
    <location>
        <begin position="23"/>
        <end position="232"/>
    </location>
</feature>
<dbReference type="OrthoDB" id="1467107at2"/>
<protein>
    <submittedName>
        <fullName evidence="3">GLPGLI family protein</fullName>
    </submittedName>
</protein>
<dbReference type="Proteomes" id="UP000199138">
    <property type="component" value="Unassembled WGS sequence"/>
</dbReference>
<dbReference type="AlphaFoldDB" id="A0A1I7F3A9"/>
<dbReference type="RefSeq" id="WP_093022786.1">
    <property type="nucleotide sequence ID" value="NZ_FPBK01000001.1"/>
</dbReference>
<organism evidence="3 4">
    <name type="scientific">Pustulibacterium marinum</name>
    <dbReference type="NCBI Taxonomy" id="1224947"/>
    <lineage>
        <taxon>Bacteria</taxon>
        <taxon>Pseudomonadati</taxon>
        <taxon>Bacteroidota</taxon>
        <taxon>Flavobacteriia</taxon>
        <taxon>Flavobacteriales</taxon>
        <taxon>Flavobacteriaceae</taxon>
        <taxon>Pustulibacterium</taxon>
    </lineage>
</organism>
<proteinExistence type="predicted"/>
<reference evidence="3 4" key="1">
    <citation type="submission" date="2016-10" db="EMBL/GenBank/DDBJ databases">
        <authorList>
            <person name="de Groot N.N."/>
        </authorList>
    </citation>
    <scope>NUCLEOTIDE SEQUENCE [LARGE SCALE GENOMIC DNA]</scope>
    <source>
        <strain evidence="3 4">CGMCC 1.12333</strain>
    </source>
</reference>
<feature type="domain" description="DUF4412" evidence="2">
    <location>
        <begin position="44"/>
        <end position="216"/>
    </location>
</feature>
<feature type="signal peptide" evidence="1">
    <location>
        <begin position="1"/>
        <end position="22"/>
    </location>
</feature>
<evidence type="ECO:0000256" key="1">
    <source>
        <dbReference type="SAM" id="SignalP"/>
    </source>
</evidence>
<keyword evidence="4" id="KW-1185">Reference proteome</keyword>
<evidence type="ECO:0000313" key="3">
    <source>
        <dbReference type="EMBL" id="SFU30615.1"/>
    </source>
</evidence>
<dbReference type="STRING" id="1224947.SAMN05216480_101586"/>
<evidence type="ECO:0000313" key="4">
    <source>
        <dbReference type="Proteomes" id="UP000199138"/>
    </source>
</evidence>
<sequence>MRNLKNAVLTAILVLGITSAFAQKTLKNATVTYQMSTDAMNPQTNEEMTINMELVLKVLNKKAAIDMNMNLMGMQMNMKTSLDTESKNGILLMDVMGQKMAAKINPADYDTMKSQNKVETPQSVEKTNKTKTILGYLCKHAIVTGKDGSVSDVYYTEKLNNLDIDGANQVAISGVDGLPLEYVTKAHGATITVTVEGIEENTVKASDFMSSIPEGYTEVTYEQLTSMGGAGM</sequence>
<dbReference type="InterPro" id="IPR025524">
    <property type="entry name" value="DUF4412"/>
</dbReference>
<keyword evidence="1" id="KW-0732">Signal</keyword>
<dbReference type="EMBL" id="FPBK01000001">
    <property type="protein sequence ID" value="SFU30615.1"/>
    <property type="molecule type" value="Genomic_DNA"/>
</dbReference>